<name>A0A9E2KUK0_9LACO</name>
<dbReference type="GO" id="GO:0046872">
    <property type="term" value="F:metal ion binding"/>
    <property type="evidence" value="ECO:0007669"/>
    <property type="project" value="InterPro"/>
</dbReference>
<evidence type="ECO:0000313" key="2">
    <source>
        <dbReference type="EMBL" id="MBU3829348.1"/>
    </source>
</evidence>
<organism evidence="2 3">
    <name type="scientific">Candidatus Limosilactobacillus merdavium</name>
    <dbReference type="NCBI Taxonomy" id="2838651"/>
    <lineage>
        <taxon>Bacteria</taxon>
        <taxon>Bacillati</taxon>
        <taxon>Bacillota</taxon>
        <taxon>Bacilli</taxon>
        <taxon>Lactobacillales</taxon>
        <taxon>Lactobacillaceae</taxon>
        <taxon>Limosilactobacillus</taxon>
    </lineage>
</organism>
<dbReference type="Proteomes" id="UP000824180">
    <property type="component" value="Unassembled WGS sequence"/>
</dbReference>
<reference evidence="2" key="2">
    <citation type="submission" date="2021-04" db="EMBL/GenBank/DDBJ databases">
        <authorList>
            <person name="Gilroy R."/>
        </authorList>
    </citation>
    <scope>NUCLEOTIDE SEQUENCE</scope>
    <source>
        <strain evidence="2">876</strain>
    </source>
</reference>
<dbReference type="EMBL" id="JAHLFK010000002">
    <property type="protein sequence ID" value="MBU3829348.1"/>
    <property type="molecule type" value="Genomic_DNA"/>
</dbReference>
<dbReference type="PANTHER" id="PTHR11851">
    <property type="entry name" value="METALLOPROTEASE"/>
    <property type="match status" value="1"/>
</dbReference>
<dbReference type="InterPro" id="IPR007863">
    <property type="entry name" value="Peptidase_M16_C"/>
</dbReference>
<dbReference type="NCBIfam" id="NF047422">
    <property type="entry name" value="YfmF_fam"/>
    <property type="match status" value="1"/>
</dbReference>
<dbReference type="InterPro" id="IPR050361">
    <property type="entry name" value="MPP/UQCRC_Complex"/>
</dbReference>
<comment type="caution">
    <text evidence="2">The sequence shown here is derived from an EMBL/GenBank/DDBJ whole genome shotgun (WGS) entry which is preliminary data.</text>
</comment>
<proteinExistence type="predicted"/>
<feature type="domain" description="Peptidase M16 C-terminal" evidence="1">
    <location>
        <begin position="180"/>
        <end position="354"/>
    </location>
</feature>
<dbReference type="Gene3D" id="3.30.830.10">
    <property type="entry name" value="Metalloenzyme, LuxS/M16 peptidase-like"/>
    <property type="match status" value="2"/>
</dbReference>
<evidence type="ECO:0000259" key="1">
    <source>
        <dbReference type="Pfam" id="PF05193"/>
    </source>
</evidence>
<dbReference type="PANTHER" id="PTHR11851:SF186">
    <property type="entry name" value="INACTIVE METALLOPROTEASE YMFF-RELATED"/>
    <property type="match status" value="1"/>
</dbReference>
<accession>A0A9E2KUK0</accession>
<evidence type="ECO:0000313" key="3">
    <source>
        <dbReference type="Proteomes" id="UP000824180"/>
    </source>
</evidence>
<dbReference type="SUPFAM" id="SSF63411">
    <property type="entry name" value="LuxS/MPP-like metallohydrolase"/>
    <property type="match status" value="2"/>
</dbReference>
<gene>
    <name evidence="2" type="ORF">H9843_00355</name>
</gene>
<reference evidence="2" key="1">
    <citation type="journal article" date="2021" name="PeerJ">
        <title>Extensive microbial diversity within the chicken gut microbiome revealed by metagenomics and culture.</title>
        <authorList>
            <person name="Gilroy R."/>
            <person name="Ravi A."/>
            <person name="Getino M."/>
            <person name="Pursley I."/>
            <person name="Horton D.L."/>
            <person name="Alikhan N.F."/>
            <person name="Baker D."/>
            <person name="Gharbi K."/>
            <person name="Hall N."/>
            <person name="Watson M."/>
            <person name="Adriaenssens E.M."/>
            <person name="Foster-Nyarko E."/>
            <person name="Jarju S."/>
            <person name="Secka A."/>
            <person name="Antonio M."/>
            <person name="Oren A."/>
            <person name="Chaudhuri R.R."/>
            <person name="La Ragione R."/>
            <person name="Hildebrand F."/>
            <person name="Pallen M.J."/>
        </authorList>
    </citation>
    <scope>NUCLEOTIDE SEQUENCE</scope>
    <source>
        <strain evidence="2">876</strain>
    </source>
</reference>
<dbReference type="Pfam" id="PF05193">
    <property type="entry name" value="Peptidase_M16_C"/>
    <property type="match status" value="1"/>
</dbReference>
<sequence length="417" mass="47302">MDYRLAKGVDLHVIPTKQFKMTHILIDFATPQTTTNATARNLLANLLETSTHLYPTQTALARQMAKLYGAFVSIIVGRVGRLHTVRLRSSFINDHLAERELFSQVVELINQVLFHPLVDDGEFDSPTFRLQSNNLASTIKSLYDDKQFYANQKLLKLYYSDDSVMKNPSFGSIEDLEYCSPASLFETYQKMINQDKVDIFVLGNVDPEKVSSIIRQLPFTDREPELPDTPFYFQKVHADVVSDQERQNVSQAKLDLGYHLPIYYRDPLYPAALVFNGLFGGTPYSKLFTNVREKASLAYYASSRLAPFSGLVNVQTGIQSADYETALKMIQQQAVEIQEGQFTPELMREVQDALINQHYAGFDIANNVLEHHLVNQLLSLPEQTDFAEQVNQVTKDDVMKVAAMMKLQASYLLSGEK</sequence>
<protein>
    <submittedName>
        <fullName evidence="2">Insulinase family protein</fullName>
    </submittedName>
</protein>
<dbReference type="AlphaFoldDB" id="A0A9E2KUK0"/>
<dbReference type="InterPro" id="IPR011249">
    <property type="entry name" value="Metalloenz_LuxS/M16"/>
</dbReference>